<organism evidence="2 3">
    <name type="scientific">Shewanella jiangmenensis</name>
    <dbReference type="NCBI Taxonomy" id="2837387"/>
    <lineage>
        <taxon>Bacteria</taxon>
        <taxon>Pseudomonadati</taxon>
        <taxon>Pseudomonadota</taxon>
        <taxon>Gammaproteobacteria</taxon>
        <taxon>Alteromonadales</taxon>
        <taxon>Shewanellaceae</taxon>
        <taxon>Shewanella</taxon>
    </lineage>
</organism>
<sequence>MRAAVLMLSVLAAPAMAQGPEYELALGWDSKYVSEGRDNLGRGGIGWAVLAASFGNLTPYAVVGRADSEAFTEWNFGLEYALELMPDLDAHVGIQQVETYADERLSETELFAELAWHRIDWLIPSVAYTYSFETSGYFVELSLHSNWHIGEQFTLSPYITQGLDYQYVTEAHNGRNHLQFGLEAEYMLSDSLAVSGHISRSIAGHDIELEMGDEARDETFAGIHLHWSF</sequence>
<feature type="chain" id="PRO_5046582404" description="Outer membrane protein beta-barrel domain-containing protein" evidence="1">
    <location>
        <begin position="18"/>
        <end position="229"/>
    </location>
</feature>
<reference evidence="2 3" key="1">
    <citation type="submission" date="2021-05" db="EMBL/GenBank/DDBJ databases">
        <title>Shewanella sp. JM162201.</title>
        <authorList>
            <person name="Xu S."/>
            <person name="Li A."/>
        </authorList>
    </citation>
    <scope>NUCLEOTIDE SEQUENCE [LARGE SCALE GENOMIC DNA]</scope>
    <source>
        <strain evidence="2 3">JM162201</strain>
    </source>
</reference>
<evidence type="ECO:0000313" key="3">
    <source>
        <dbReference type="Proteomes" id="UP001195903"/>
    </source>
</evidence>
<gene>
    <name evidence="2" type="ORF">KJI95_11470</name>
</gene>
<feature type="signal peptide" evidence="1">
    <location>
        <begin position="1"/>
        <end position="17"/>
    </location>
</feature>
<proteinExistence type="predicted"/>
<keyword evidence="3" id="KW-1185">Reference proteome</keyword>
<evidence type="ECO:0000313" key="2">
    <source>
        <dbReference type="EMBL" id="MBT1445139.1"/>
    </source>
</evidence>
<dbReference type="Proteomes" id="UP001195903">
    <property type="component" value="Unassembled WGS sequence"/>
</dbReference>
<dbReference type="SUPFAM" id="SSF56935">
    <property type="entry name" value="Porins"/>
    <property type="match status" value="1"/>
</dbReference>
<protein>
    <recommendedName>
        <fullName evidence="4">Outer membrane protein beta-barrel domain-containing protein</fullName>
    </recommendedName>
</protein>
<accession>A0ABS5V3W2</accession>
<dbReference type="RefSeq" id="WP_214507348.1">
    <property type="nucleotide sequence ID" value="NZ_JAHEPS010000004.1"/>
</dbReference>
<evidence type="ECO:0000256" key="1">
    <source>
        <dbReference type="SAM" id="SignalP"/>
    </source>
</evidence>
<comment type="caution">
    <text evidence="2">The sequence shown here is derived from an EMBL/GenBank/DDBJ whole genome shotgun (WGS) entry which is preliminary data.</text>
</comment>
<name>A0ABS5V3W2_9GAMM</name>
<dbReference type="EMBL" id="JAHEPS010000004">
    <property type="protein sequence ID" value="MBT1445139.1"/>
    <property type="molecule type" value="Genomic_DNA"/>
</dbReference>
<evidence type="ECO:0008006" key="4">
    <source>
        <dbReference type="Google" id="ProtNLM"/>
    </source>
</evidence>
<keyword evidence="1" id="KW-0732">Signal</keyword>